<evidence type="ECO:0008006" key="3">
    <source>
        <dbReference type="Google" id="ProtNLM"/>
    </source>
</evidence>
<sequence length="414" mass="47406">MIMDSAREPKHHHKTKIALAILVLLVVIVLMGVSQYRMISTVSSSELELVTVEGFRTKITTMGTIKPRKSIKLSSDIGGRVKYYINKKQSYVQQGDILLELENYDYTLNITEKVAQVSEQISNLRNTRLNLASEMKSTQLSLEDAIFNVKVIYRELEQKERLLTKDLISKSDAQYLQDDLSRWIAKRKVLSTYYQSQKNNIQHQLTELNETVDILKNFLLKLQESERNLVVRAPISGNLVGFDIELGQQILPKEEFGSLDIIDNFLIEVELSEFYLDRVNESMQVLASFDNRNVELNVLKIFPKVKQGQFRMHLEVRLLESVARNIKVGQSIEIELTNATETLQASVPVNATFKENSNVFVYLLSKNQSKAVKTPISIKNTIGNVLLVDNMDLLGKTLIVLDLDKNYEEELYIE</sequence>
<dbReference type="Gene3D" id="2.40.50.100">
    <property type="match status" value="1"/>
</dbReference>
<name>A0A822MSJ6_9VIBR</name>
<dbReference type="Gene3D" id="2.40.30.170">
    <property type="match status" value="1"/>
</dbReference>
<gene>
    <name evidence="1" type="ORF">VCR5J5_1330010</name>
</gene>
<dbReference type="Proteomes" id="UP000049495">
    <property type="component" value="Unassembled WGS sequence"/>
</dbReference>
<protein>
    <recommendedName>
        <fullName evidence="3">HlyD family secretion protein</fullName>
    </recommendedName>
</protein>
<dbReference type="GO" id="GO:1990281">
    <property type="term" value="C:efflux pump complex"/>
    <property type="evidence" value="ECO:0007669"/>
    <property type="project" value="TreeGrafter"/>
</dbReference>
<dbReference type="Gene3D" id="1.10.287.470">
    <property type="entry name" value="Helix hairpin bin"/>
    <property type="match status" value="1"/>
</dbReference>
<dbReference type="AlphaFoldDB" id="A0A822MSJ6"/>
<reference evidence="2" key="1">
    <citation type="submission" date="2014-06" db="EMBL/GenBank/DDBJ databases">
        <authorList>
            <person name="Le Roux Frederique"/>
        </authorList>
    </citation>
    <scope>NUCLEOTIDE SEQUENCE [LARGE SCALE GENOMIC DNA]</scope>
    <source>
        <strain evidence="2">J5-5</strain>
    </source>
</reference>
<evidence type="ECO:0000313" key="2">
    <source>
        <dbReference type="Proteomes" id="UP000049495"/>
    </source>
</evidence>
<dbReference type="PANTHER" id="PTHR30469:SF33">
    <property type="entry name" value="SLR1207 PROTEIN"/>
    <property type="match status" value="1"/>
</dbReference>
<proteinExistence type="predicted"/>
<dbReference type="PANTHER" id="PTHR30469">
    <property type="entry name" value="MULTIDRUG RESISTANCE PROTEIN MDTA"/>
    <property type="match status" value="1"/>
</dbReference>
<evidence type="ECO:0000313" key="1">
    <source>
        <dbReference type="EMBL" id="CDS98498.1"/>
    </source>
</evidence>
<accession>A0A822MSJ6</accession>
<comment type="caution">
    <text evidence="1">The sequence shown here is derived from an EMBL/GenBank/DDBJ whole genome shotgun (WGS) entry which is preliminary data.</text>
</comment>
<dbReference type="EMBL" id="CCJV01000039">
    <property type="protein sequence ID" value="CDS98498.1"/>
    <property type="molecule type" value="Genomic_DNA"/>
</dbReference>
<dbReference type="GO" id="GO:0015562">
    <property type="term" value="F:efflux transmembrane transporter activity"/>
    <property type="evidence" value="ECO:0007669"/>
    <property type="project" value="TreeGrafter"/>
</dbReference>
<organism evidence="1 2">
    <name type="scientific">Vibrio crassostreae</name>
    <dbReference type="NCBI Taxonomy" id="246167"/>
    <lineage>
        <taxon>Bacteria</taxon>
        <taxon>Pseudomonadati</taxon>
        <taxon>Pseudomonadota</taxon>
        <taxon>Gammaproteobacteria</taxon>
        <taxon>Vibrionales</taxon>
        <taxon>Vibrionaceae</taxon>
        <taxon>Vibrio</taxon>
    </lineage>
</organism>